<dbReference type="Proteomes" id="UP000425960">
    <property type="component" value="Chromosome"/>
</dbReference>
<accession>A0A5K8A1E9</accession>
<dbReference type="GO" id="GO:0016075">
    <property type="term" value="P:rRNA catabolic process"/>
    <property type="evidence" value="ECO:0007669"/>
    <property type="project" value="TreeGrafter"/>
</dbReference>
<proteinExistence type="inferred from homology"/>
<dbReference type="PIRSF" id="PIRSF033490">
    <property type="entry name" value="MazF"/>
    <property type="match status" value="1"/>
</dbReference>
<comment type="similarity">
    <text evidence="1">Belongs to the PemK/MazF family.</text>
</comment>
<name>A0A5K8A1E9_9BACT</name>
<dbReference type="InterPro" id="IPR003477">
    <property type="entry name" value="PemK-like"/>
</dbReference>
<dbReference type="SUPFAM" id="SSF50118">
    <property type="entry name" value="Cell growth inhibitor/plasmid maintenance toxic component"/>
    <property type="match status" value="1"/>
</dbReference>
<dbReference type="GO" id="GO:0003677">
    <property type="term" value="F:DNA binding"/>
    <property type="evidence" value="ECO:0007669"/>
    <property type="project" value="InterPro"/>
</dbReference>
<evidence type="ECO:0000313" key="3">
    <source>
        <dbReference type="Proteomes" id="UP000425960"/>
    </source>
</evidence>
<dbReference type="Pfam" id="PF02452">
    <property type="entry name" value="PemK_toxin"/>
    <property type="match status" value="1"/>
</dbReference>
<organism evidence="2 3">
    <name type="scientific">Desulfosarcina ovata subsp. sediminis</name>
    <dbReference type="NCBI Taxonomy" id="885957"/>
    <lineage>
        <taxon>Bacteria</taxon>
        <taxon>Pseudomonadati</taxon>
        <taxon>Thermodesulfobacteriota</taxon>
        <taxon>Desulfobacteria</taxon>
        <taxon>Desulfobacterales</taxon>
        <taxon>Desulfosarcinaceae</taxon>
        <taxon>Desulfosarcina</taxon>
    </lineage>
</organism>
<keyword evidence="1" id="KW-0255">Endonuclease</keyword>
<keyword evidence="1" id="KW-0378">Hydrolase</keyword>
<dbReference type="Gene3D" id="2.30.30.110">
    <property type="match status" value="1"/>
</dbReference>
<evidence type="ECO:0000256" key="1">
    <source>
        <dbReference type="PIRNR" id="PIRNR033490"/>
    </source>
</evidence>
<dbReference type="GO" id="GO:0006402">
    <property type="term" value="P:mRNA catabolic process"/>
    <property type="evidence" value="ECO:0007669"/>
    <property type="project" value="TreeGrafter"/>
</dbReference>
<evidence type="ECO:0000313" key="2">
    <source>
        <dbReference type="EMBL" id="BBO86188.1"/>
    </source>
</evidence>
<dbReference type="EC" id="3.1.-.-" evidence="1"/>
<protein>
    <recommendedName>
        <fullName evidence="1">mRNA interferase</fullName>
        <ecNumber evidence="1">3.1.-.-</ecNumber>
    </recommendedName>
</protein>
<dbReference type="GO" id="GO:0004521">
    <property type="term" value="F:RNA endonuclease activity"/>
    <property type="evidence" value="ECO:0007669"/>
    <property type="project" value="TreeGrafter"/>
</dbReference>
<reference evidence="2 3" key="1">
    <citation type="submission" date="2019-11" db="EMBL/GenBank/DDBJ databases">
        <title>Comparative genomics of hydrocarbon-degrading Desulfosarcina strains.</title>
        <authorList>
            <person name="Watanabe M."/>
            <person name="Kojima H."/>
            <person name="Fukui M."/>
        </authorList>
    </citation>
    <scope>NUCLEOTIDE SEQUENCE [LARGE SCALE GENOMIC DNA]</scope>
    <source>
        <strain evidence="2 3">28bB2T</strain>
    </source>
</reference>
<dbReference type="PANTHER" id="PTHR33988:SF2">
    <property type="entry name" value="ENDORIBONUCLEASE MAZF"/>
    <property type="match status" value="1"/>
</dbReference>
<gene>
    <name evidence="2" type="primary">pemK</name>
    <name evidence="2" type="ORF">DSCO28_67540</name>
</gene>
<dbReference type="EMBL" id="AP021876">
    <property type="protein sequence ID" value="BBO86188.1"/>
    <property type="molecule type" value="Genomic_DNA"/>
</dbReference>
<sequence length="108" mass="12614">MNIKRYEIFFADLNPTIGSEIKKVRPVVIVSQDEMNEYLDTVVICPLTSKLHPKWRSRLQIKCASKNAEIAVDQIRTIRKKRLRNKIDKLSKIKAAQLRKLITDMYGE</sequence>
<keyword evidence="1" id="KW-0540">Nuclease</keyword>
<comment type="function">
    <text evidence="1">Toxic component of a type II toxin-antitoxin (TA) system.</text>
</comment>
<dbReference type="AlphaFoldDB" id="A0A5K8A1E9"/>
<dbReference type="KEGG" id="dov:DSCO28_67540"/>
<dbReference type="InterPro" id="IPR011067">
    <property type="entry name" value="Plasmid_toxin/cell-grow_inhib"/>
</dbReference>
<dbReference type="PANTHER" id="PTHR33988">
    <property type="entry name" value="ENDORIBONUCLEASE MAZF-RELATED"/>
    <property type="match status" value="1"/>
</dbReference>
<dbReference type="GO" id="GO:0016787">
    <property type="term" value="F:hydrolase activity"/>
    <property type="evidence" value="ECO:0007669"/>
    <property type="project" value="UniProtKB-KW"/>
</dbReference>